<keyword evidence="11" id="KW-1185">Reference proteome</keyword>
<dbReference type="InterPro" id="IPR010971">
    <property type="entry name" value="UbiH/COQ6"/>
</dbReference>
<gene>
    <name evidence="10" type="primary">ubiH</name>
    <name evidence="10" type="synonym">visB</name>
    <name evidence="10" type="ORF">FLL45_22045</name>
</gene>
<dbReference type="GO" id="GO:0071949">
    <property type="term" value="F:FAD binding"/>
    <property type="evidence" value="ECO:0007669"/>
    <property type="project" value="InterPro"/>
</dbReference>
<evidence type="ECO:0000256" key="4">
    <source>
        <dbReference type="ARBA" id="ARBA00022630"/>
    </source>
</evidence>
<dbReference type="PANTHER" id="PTHR43876:SF8">
    <property type="entry name" value="2-OCTAPRENYL-6-METHOXYPHENOL HYDROXYLASE"/>
    <property type="match status" value="1"/>
</dbReference>
<comment type="pathway">
    <text evidence="2">Cofactor biosynthesis; ubiquinone biosynthesis.</text>
</comment>
<dbReference type="SUPFAM" id="SSF51905">
    <property type="entry name" value="FAD/NAD(P)-binding domain"/>
    <property type="match status" value="1"/>
</dbReference>
<evidence type="ECO:0000313" key="10">
    <source>
        <dbReference type="EMBL" id="TQV71012.1"/>
    </source>
</evidence>
<evidence type="ECO:0000256" key="3">
    <source>
        <dbReference type="ARBA" id="ARBA00005349"/>
    </source>
</evidence>
<evidence type="ECO:0000259" key="9">
    <source>
        <dbReference type="Pfam" id="PF01494"/>
    </source>
</evidence>
<dbReference type="EMBL" id="VIKR01000007">
    <property type="protein sequence ID" value="TQV71012.1"/>
    <property type="molecule type" value="Genomic_DNA"/>
</dbReference>
<evidence type="ECO:0000256" key="1">
    <source>
        <dbReference type="ARBA" id="ARBA00001974"/>
    </source>
</evidence>
<evidence type="ECO:0000313" key="11">
    <source>
        <dbReference type="Proteomes" id="UP000317839"/>
    </source>
</evidence>
<dbReference type="InterPro" id="IPR051205">
    <property type="entry name" value="UbiH/COQ6_monooxygenase"/>
</dbReference>
<dbReference type="InterPro" id="IPR002938">
    <property type="entry name" value="FAD-bd"/>
</dbReference>
<comment type="cofactor">
    <cofactor evidence="1">
        <name>FAD</name>
        <dbReference type="ChEBI" id="CHEBI:57692"/>
    </cofactor>
</comment>
<dbReference type="PROSITE" id="PS01304">
    <property type="entry name" value="UBIH"/>
    <property type="match status" value="1"/>
</dbReference>
<dbReference type="PRINTS" id="PR00420">
    <property type="entry name" value="RNGMNOXGNASE"/>
</dbReference>
<evidence type="ECO:0000256" key="8">
    <source>
        <dbReference type="ARBA" id="ARBA00065734"/>
    </source>
</evidence>
<dbReference type="NCBIfam" id="NF004356">
    <property type="entry name" value="PRK05732.1"/>
    <property type="match status" value="1"/>
</dbReference>
<keyword evidence="4" id="KW-0285">Flavoprotein</keyword>
<dbReference type="Gene3D" id="3.50.50.60">
    <property type="entry name" value="FAD/NAD(P)-binding domain"/>
    <property type="match status" value="2"/>
</dbReference>
<comment type="caution">
    <text evidence="10">The sequence shown here is derived from an EMBL/GenBank/DDBJ whole genome shotgun (WGS) entry which is preliminary data.</text>
</comment>
<accession>A0A545T1C2</accession>
<evidence type="ECO:0000256" key="2">
    <source>
        <dbReference type="ARBA" id="ARBA00004749"/>
    </source>
</evidence>
<reference evidence="10 11" key="1">
    <citation type="submission" date="2019-06" db="EMBL/GenBank/DDBJ databases">
        <title>Draft genome of Aliikangiella marina GYP-15.</title>
        <authorList>
            <person name="Wang G."/>
        </authorList>
    </citation>
    <scope>NUCLEOTIDE SEQUENCE [LARGE SCALE GENOMIC DNA]</scope>
    <source>
        <strain evidence="10 11">GYP-15</strain>
    </source>
</reference>
<dbReference type="InterPro" id="IPR011295">
    <property type="entry name" value="UbiH"/>
</dbReference>
<organism evidence="10 11">
    <name type="scientific">Aliikangiella marina</name>
    <dbReference type="NCBI Taxonomy" id="1712262"/>
    <lineage>
        <taxon>Bacteria</taxon>
        <taxon>Pseudomonadati</taxon>
        <taxon>Pseudomonadota</taxon>
        <taxon>Gammaproteobacteria</taxon>
        <taxon>Oceanospirillales</taxon>
        <taxon>Pleioneaceae</taxon>
        <taxon>Aliikangiella</taxon>
    </lineage>
</organism>
<evidence type="ECO:0000256" key="7">
    <source>
        <dbReference type="ARBA" id="ARBA00023033"/>
    </source>
</evidence>
<dbReference type="NCBIfam" id="TIGR01988">
    <property type="entry name" value="Ubi-OHases"/>
    <property type="match status" value="1"/>
</dbReference>
<evidence type="ECO:0000256" key="5">
    <source>
        <dbReference type="ARBA" id="ARBA00022827"/>
    </source>
</evidence>
<dbReference type="InterPro" id="IPR036188">
    <property type="entry name" value="FAD/NAD-bd_sf"/>
</dbReference>
<dbReference type="GO" id="GO:0110142">
    <property type="term" value="C:ubiquinone biosynthesis complex"/>
    <property type="evidence" value="ECO:0007669"/>
    <property type="project" value="UniProtKB-ARBA"/>
</dbReference>
<dbReference type="RefSeq" id="WP_142944229.1">
    <property type="nucleotide sequence ID" value="NZ_VIKR01000007.1"/>
</dbReference>
<sequence length="420" mass="46048">MAESQISQTQFDITIVGGGMVGATAAFCFSQLGLKVALIEAIEPNGEDSSSFDSRAVALSASSIKIFESLGLWPLIRSLACPINHIHVSDRGNPGFTRLHAVDYAVDALGQVITLEQVGPVIWQTIKKQKSITTYCPAKVQAVNHYNDWCELTLSQQDKVSIIQSRLVIAADGTFSQLAAASDIEVARTSYQQHAVIANIQTQKNHENWAYERFTAQGPIALLPLSRHQMGLVWCQSEAEKETTLGLADEAFCQALQKAFGYRLGKIEKVSRRSDYPLSLHLAERHFEQRILLMGNAAHTLHPIAGQGFNLGLRDIAALNDCLISAIENDQDIGSKATLAGYVDSRQQDWQQTVLATDSLTRVFSNDFLPLVMLRNKAMSCLNLLPFAKRQLADAAMGRNLKSSRLACGISNKSMIKEAS</sequence>
<dbReference type="OrthoDB" id="9769565at2"/>
<dbReference type="GO" id="GO:0008681">
    <property type="term" value="F:2-octaprenyl-6-methoxyphenol hydroxylase activity"/>
    <property type="evidence" value="ECO:0007669"/>
    <property type="project" value="InterPro"/>
</dbReference>
<keyword evidence="6 10" id="KW-0560">Oxidoreductase</keyword>
<name>A0A545T1C2_9GAMM</name>
<dbReference type="AlphaFoldDB" id="A0A545T1C2"/>
<dbReference type="Proteomes" id="UP000317839">
    <property type="component" value="Unassembled WGS sequence"/>
</dbReference>
<keyword evidence="7" id="KW-0503">Monooxygenase</keyword>
<dbReference type="Pfam" id="PF01494">
    <property type="entry name" value="FAD_binding_3"/>
    <property type="match status" value="1"/>
</dbReference>
<dbReference type="UniPathway" id="UPA00232"/>
<dbReference type="FunFam" id="3.50.50.60:FF:000021">
    <property type="entry name" value="Ubiquinone biosynthesis monooxygenase COQ6"/>
    <property type="match status" value="1"/>
</dbReference>
<dbReference type="PANTHER" id="PTHR43876">
    <property type="entry name" value="UBIQUINONE BIOSYNTHESIS MONOOXYGENASE COQ6, MITOCHONDRIAL"/>
    <property type="match status" value="1"/>
</dbReference>
<evidence type="ECO:0000256" key="6">
    <source>
        <dbReference type="ARBA" id="ARBA00023002"/>
    </source>
</evidence>
<dbReference type="NCBIfam" id="TIGR01984">
    <property type="entry name" value="UbiH"/>
    <property type="match status" value="1"/>
</dbReference>
<dbReference type="GO" id="GO:0006744">
    <property type="term" value="P:ubiquinone biosynthetic process"/>
    <property type="evidence" value="ECO:0007669"/>
    <property type="project" value="UniProtKB-UniPathway"/>
</dbReference>
<dbReference type="EC" id="1.14.13.-" evidence="10"/>
<comment type="similarity">
    <text evidence="3">Belongs to the UbiH/COQ6 family.</text>
</comment>
<keyword evidence="5" id="KW-0274">FAD</keyword>
<proteinExistence type="inferred from homology"/>
<protein>
    <submittedName>
        <fullName evidence="10">2-octaprenyl-6-methoxyphenyl hydroxylase</fullName>
        <ecNumber evidence="10">1.14.13.-</ecNumber>
    </submittedName>
</protein>
<dbReference type="InterPro" id="IPR018168">
    <property type="entry name" value="Ubi_Hdrlase_CS"/>
</dbReference>
<feature type="domain" description="FAD-binding" evidence="9">
    <location>
        <begin position="12"/>
        <end position="354"/>
    </location>
</feature>
<comment type="subunit">
    <text evidence="8">Component of the Ubi complex metabolon, which regroups five ubiquinone biosynthesis proteins (UbiE, UbiF, UbiG, UbiH and UbiI) and two accessory factors (UbiK and the lipid-binding protein UbiJ).</text>
</comment>